<dbReference type="InterPro" id="IPR001845">
    <property type="entry name" value="HTH_ArsR_DNA-bd_dom"/>
</dbReference>
<evidence type="ECO:0000313" key="2">
    <source>
        <dbReference type="EMBL" id="AIF47531.1"/>
    </source>
</evidence>
<feature type="domain" description="HTH arsR-type" evidence="1">
    <location>
        <begin position="1"/>
        <end position="95"/>
    </location>
</feature>
<evidence type="ECO:0000259" key="1">
    <source>
        <dbReference type="PROSITE" id="PS50987"/>
    </source>
</evidence>
<accession>A0A075JZL0</accession>
<dbReference type="OrthoDB" id="46768at2"/>
<sequence length="122" mass="13612">MVEYLPPTLDMVFQALTDATRRAMLRSLAGGDRNIGELAAPFDMSLAAASKHVKVLERAGLVRRLVQGRTHICRLEPAPLAAADEWLRFYEQFWNRRLDALDALLKAEDAAMGEPPPEGKPR</sequence>
<dbReference type="KEGG" id="dja:HY57_09725"/>
<dbReference type="PATRIC" id="fig|1217721.7.peg.2011"/>
<dbReference type="SUPFAM" id="SSF46785">
    <property type="entry name" value="Winged helix' DNA-binding domain"/>
    <property type="match status" value="1"/>
</dbReference>
<dbReference type="HOGENOM" id="CLU_097806_0_2_6"/>
<dbReference type="NCBIfam" id="NF033788">
    <property type="entry name" value="HTH_metalloreg"/>
    <property type="match status" value="1"/>
</dbReference>
<evidence type="ECO:0000313" key="3">
    <source>
        <dbReference type="Proteomes" id="UP000027987"/>
    </source>
</evidence>
<name>A0A075JZL0_9GAMM</name>
<dbReference type="CDD" id="cd00090">
    <property type="entry name" value="HTH_ARSR"/>
    <property type="match status" value="1"/>
</dbReference>
<keyword evidence="3" id="KW-1185">Reference proteome</keyword>
<dbReference type="InterPro" id="IPR036390">
    <property type="entry name" value="WH_DNA-bd_sf"/>
</dbReference>
<gene>
    <name evidence="2" type="ORF">HY57_09725</name>
</gene>
<dbReference type="SMART" id="SM00418">
    <property type="entry name" value="HTH_ARSR"/>
    <property type="match status" value="1"/>
</dbReference>
<dbReference type="PANTHER" id="PTHR38600:SF2">
    <property type="entry name" value="SLL0088 PROTEIN"/>
    <property type="match status" value="1"/>
</dbReference>
<dbReference type="GO" id="GO:0003700">
    <property type="term" value="F:DNA-binding transcription factor activity"/>
    <property type="evidence" value="ECO:0007669"/>
    <property type="project" value="InterPro"/>
</dbReference>
<organism evidence="2 3">
    <name type="scientific">Dyella japonica A8</name>
    <dbReference type="NCBI Taxonomy" id="1217721"/>
    <lineage>
        <taxon>Bacteria</taxon>
        <taxon>Pseudomonadati</taxon>
        <taxon>Pseudomonadota</taxon>
        <taxon>Gammaproteobacteria</taxon>
        <taxon>Lysobacterales</taxon>
        <taxon>Rhodanobacteraceae</taxon>
        <taxon>Dyella</taxon>
    </lineage>
</organism>
<dbReference type="PANTHER" id="PTHR38600">
    <property type="entry name" value="TRANSCRIPTIONAL REGULATORY PROTEIN"/>
    <property type="match status" value="1"/>
</dbReference>
<dbReference type="EMBL" id="CP008884">
    <property type="protein sequence ID" value="AIF47531.1"/>
    <property type="molecule type" value="Genomic_DNA"/>
</dbReference>
<dbReference type="Pfam" id="PF12840">
    <property type="entry name" value="HTH_20"/>
    <property type="match status" value="1"/>
</dbReference>
<dbReference type="InterPro" id="IPR036388">
    <property type="entry name" value="WH-like_DNA-bd_sf"/>
</dbReference>
<dbReference type="InterPro" id="IPR011991">
    <property type="entry name" value="ArsR-like_HTH"/>
</dbReference>
<proteinExistence type="predicted"/>
<protein>
    <submittedName>
        <fullName evidence="2">ArsR family transcriptional regulator</fullName>
    </submittedName>
</protein>
<dbReference type="STRING" id="1217721.HY57_09725"/>
<dbReference type="AlphaFoldDB" id="A0A075JZL0"/>
<dbReference type="RefSeq" id="WP_019465175.1">
    <property type="nucleotide sequence ID" value="NZ_ALOY01000150.1"/>
</dbReference>
<dbReference type="PROSITE" id="PS50987">
    <property type="entry name" value="HTH_ARSR_2"/>
    <property type="match status" value="1"/>
</dbReference>
<dbReference type="Proteomes" id="UP000027987">
    <property type="component" value="Chromosome"/>
</dbReference>
<reference evidence="2 3" key="1">
    <citation type="submission" date="2014-07" db="EMBL/GenBank/DDBJ databases">
        <title>Complete Genome Sequence of Dyella japonica Strain A8 Isolated from Malaysian Tropical Soil.</title>
        <authorList>
            <person name="Hui R.K.H."/>
            <person name="Chen J.-W."/>
            <person name="Chan K.-G."/>
            <person name="Leung F.C.C."/>
        </authorList>
    </citation>
    <scope>NUCLEOTIDE SEQUENCE [LARGE SCALE GENOMIC DNA]</scope>
    <source>
        <strain evidence="2 3">A8</strain>
    </source>
</reference>
<dbReference type="Gene3D" id="1.10.10.10">
    <property type="entry name" value="Winged helix-like DNA-binding domain superfamily/Winged helix DNA-binding domain"/>
    <property type="match status" value="1"/>
</dbReference>
<dbReference type="PRINTS" id="PR00778">
    <property type="entry name" value="HTHARSR"/>
</dbReference>